<dbReference type="GO" id="GO:0003824">
    <property type="term" value="F:catalytic activity"/>
    <property type="evidence" value="ECO:0007669"/>
    <property type="project" value="InterPro"/>
</dbReference>
<dbReference type="SUPFAM" id="SSF56219">
    <property type="entry name" value="DNase I-like"/>
    <property type="match status" value="1"/>
</dbReference>
<reference evidence="2 3" key="1">
    <citation type="journal article" date="2008" name="Nature">
        <title>The genome of the model beetle and pest Tribolium castaneum.</title>
        <authorList>
            <consortium name="Tribolium Genome Sequencing Consortium"/>
            <person name="Richards S."/>
            <person name="Gibbs R.A."/>
            <person name="Weinstock G.M."/>
            <person name="Brown S.J."/>
            <person name="Denell R."/>
            <person name="Beeman R.W."/>
            <person name="Gibbs R."/>
            <person name="Beeman R.W."/>
            <person name="Brown S.J."/>
            <person name="Bucher G."/>
            <person name="Friedrich M."/>
            <person name="Grimmelikhuijzen C.J."/>
            <person name="Klingler M."/>
            <person name="Lorenzen M."/>
            <person name="Richards S."/>
            <person name="Roth S."/>
            <person name="Schroder R."/>
            <person name="Tautz D."/>
            <person name="Zdobnov E.M."/>
            <person name="Muzny D."/>
            <person name="Gibbs R.A."/>
            <person name="Weinstock G.M."/>
            <person name="Attaway T."/>
            <person name="Bell S."/>
            <person name="Buhay C.J."/>
            <person name="Chandrabose M.N."/>
            <person name="Chavez D."/>
            <person name="Clerk-Blankenburg K.P."/>
            <person name="Cree A."/>
            <person name="Dao M."/>
            <person name="Davis C."/>
            <person name="Chacko J."/>
            <person name="Dinh H."/>
            <person name="Dugan-Rocha S."/>
            <person name="Fowler G."/>
            <person name="Garner T.T."/>
            <person name="Garnes J."/>
            <person name="Gnirke A."/>
            <person name="Hawes A."/>
            <person name="Hernandez J."/>
            <person name="Hines S."/>
            <person name="Holder M."/>
            <person name="Hume J."/>
            <person name="Jhangiani S.N."/>
            <person name="Joshi V."/>
            <person name="Khan Z.M."/>
            <person name="Jackson L."/>
            <person name="Kovar C."/>
            <person name="Kowis A."/>
            <person name="Lee S."/>
            <person name="Lewis L.R."/>
            <person name="Margolis J."/>
            <person name="Morgan M."/>
            <person name="Nazareth L.V."/>
            <person name="Nguyen N."/>
            <person name="Okwuonu G."/>
            <person name="Parker D."/>
            <person name="Richards S."/>
            <person name="Ruiz S.J."/>
            <person name="Santibanez J."/>
            <person name="Savard J."/>
            <person name="Scherer S.E."/>
            <person name="Schneider B."/>
            <person name="Sodergren E."/>
            <person name="Tautz D."/>
            <person name="Vattahil S."/>
            <person name="Villasana D."/>
            <person name="White C.S."/>
            <person name="Wright R."/>
            <person name="Park Y."/>
            <person name="Beeman R.W."/>
            <person name="Lord J."/>
            <person name="Oppert B."/>
            <person name="Lorenzen M."/>
            <person name="Brown S."/>
            <person name="Wang L."/>
            <person name="Savard J."/>
            <person name="Tautz D."/>
            <person name="Richards S."/>
            <person name="Weinstock G."/>
            <person name="Gibbs R.A."/>
            <person name="Liu Y."/>
            <person name="Worley K."/>
            <person name="Weinstock G."/>
            <person name="Elsik C.G."/>
            <person name="Reese J.T."/>
            <person name="Elhaik E."/>
            <person name="Landan G."/>
            <person name="Graur D."/>
            <person name="Arensburger P."/>
            <person name="Atkinson P."/>
            <person name="Beeman R.W."/>
            <person name="Beidler J."/>
            <person name="Brown S.J."/>
            <person name="Demuth J.P."/>
            <person name="Drury D.W."/>
            <person name="Du Y.Z."/>
            <person name="Fujiwara H."/>
            <person name="Lorenzen M."/>
            <person name="Maselli V."/>
            <person name="Osanai M."/>
            <person name="Park Y."/>
            <person name="Robertson H.M."/>
            <person name="Tu Z."/>
            <person name="Wang J.J."/>
            <person name="Wang S."/>
            <person name="Richards S."/>
            <person name="Song H."/>
            <person name="Zhang L."/>
            <person name="Sodergren E."/>
            <person name="Werner D."/>
            <person name="Stanke M."/>
            <person name="Morgenstern B."/>
            <person name="Solovyev V."/>
            <person name="Kosarev P."/>
            <person name="Brown G."/>
            <person name="Chen H.C."/>
            <person name="Ermolaeva O."/>
            <person name="Hlavina W."/>
            <person name="Kapustin Y."/>
            <person name="Kiryutin B."/>
            <person name="Kitts P."/>
            <person name="Maglott D."/>
            <person name="Pruitt K."/>
            <person name="Sapojnikov V."/>
            <person name="Souvorov A."/>
            <person name="Mackey A.J."/>
            <person name="Waterhouse R.M."/>
            <person name="Wyder S."/>
            <person name="Zdobnov E.M."/>
            <person name="Zdobnov E.M."/>
            <person name="Wyder S."/>
            <person name="Kriventseva E.V."/>
            <person name="Kadowaki T."/>
            <person name="Bork P."/>
            <person name="Aranda M."/>
            <person name="Bao R."/>
            <person name="Beermann A."/>
            <person name="Berns N."/>
            <person name="Bolognesi R."/>
            <person name="Bonneton F."/>
            <person name="Bopp D."/>
            <person name="Brown S.J."/>
            <person name="Bucher G."/>
            <person name="Butts T."/>
            <person name="Chaumot A."/>
            <person name="Denell R.E."/>
            <person name="Ferrier D.E."/>
            <person name="Friedrich M."/>
            <person name="Gordon C.M."/>
            <person name="Jindra M."/>
            <person name="Klingler M."/>
            <person name="Lan Q."/>
            <person name="Lattorff H.M."/>
            <person name="Laudet V."/>
            <person name="von Levetsow C."/>
            <person name="Liu Z."/>
            <person name="Lutz R."/>
            <person name="Lynch J.A."/>
            <person name="da Fonseca R.N."/>
            <person name="Posnien N."/>
            <person name="Reuter R."/>
            <person name="Roth S."/>
            <person name="Savard J."/>
            <person name="Schinko J.B."/>
            <person name="Schmitt C."/>
            <person name="Schoppmeier M."/>
            <person name="Schroder R."/>
            <person name="Shippy T.D."/>
            <person name="Simonnet F."/>
            <person name="Marques-Souza H."/>
            <person name="Tautz D."/>
            <person name="Tomoyasu Y."/>
            <person name="Trauner J."/>
            <person name="Van der Zee M."/>
            <person name="Vervoort M."/>
            <person name="Wittkopp N."/>
            <person name="Wimmer E.A."/>
            <person name="Yang X."/>
            <person name="Jones A.K."/>
            <person name="Sattelle D.B."/>
            <person name="Ebert P.R."/>
            <person name="Nelson D."/>
            <person name="Scott J.G."/>
            <person name="Beeman R.W."/>
            <person name="Muthukrishnan S."/>
            <person name="Kramer K.J."/>
            <person name="Arakane Y."/>
            <person name="Beeman R.W."/>
            <person name="Zhu Q."/>
            <person name="Hogenkamp D."/>
            <person name="Dixit R."/>
            <person name="Oppert B."/>
            <person name="Jiang H."/>
            <person name="Zou Z."/>
            <person name="Marshall J."/>
            <person name="Elpidina E."/>
            <person name="Vinokurov K."/>
            <person name="Oppert C."/>
            <person name="Zou Z."/>
            <person name="Evans J."/>
            <person name="Lu Z."/>
            <person name="Zhao P."/>
            <person name="Sumathipala N."/>
            <person name="Altincicek B."/>
            <person name="Vilcinskas A."/>
            <person name="Williams M."/>
            <person name="Hultmark D."/>
            <person name="Hetru C."/>
            <person name="Jiang H."/>
            <person name="Grimmelikhuijzen C.J."/>
            <person name="Hauser F."/>
            <person name="Cazzamali G."/>
            <person name="Williamson M."/>
            <person name="Park Y."/>
            <person name="Li B."/>
            <person name="Tanaka Y."/>
            <person name="Predel R."/>
            <person name="Neupert S."/>
            <person name="Schachtner J."/>
            <person name="Verleyen P."/>
            <person name="Raible F."/>
            <person name="Bork P."/>
            <person name="Friedrich M."/>
            <person name="Walden K.K."/>
            <person name="Robertson H.M."/>
            <person name="Angeli S."/>
            <person name="Foret S."/>
            <person name="Bucher G."/>
            <person name="Schuetz S."/>
            <person name="Maleszka R."/>
            <person name="Wimmer E.A."/>
            <person name="Beeman R.W."/>
            <person name="Lorenzen M."/>
            <person name="Tomoyasu Y."/>
            <person name="Miller S.C."/>
            <person name="Grossmann D."/>
            <person name="Bucher G."/>
        </authorList>
    </citation>
    <scope>NUCLEOTIDE SEQUENCE [LARGE SCALE GENOMIC DNA]</scope>
    <source>
        <strain evidence="2 3">Georgia GA2</strain>
    </source>
</reference>
<dbReference type="Proteomes" id="UP000007266">
    <property type="component" value="Linkage group 7"/>
</dbReference>
<gene>
    <name evidence="2" type="primary">GLEAN_11483</name>
    <name evidence="2" type="ORF">TcasGA2_TC011483</name>
</gene>
<dbReference type="SUPFAM" id="SSF56672">
    <property type="entry name" value="DNA/RNA polymerases"/>
    <property type="match status" value="2"/>
</dbReference>
<evidence type="ECO:0000259" key="1">
    <source>
        <dbReference type="PROSITE" id="PS50878"/>
    </source>
</evidence>
<keyword evidence="3" id="KW-1185">Reference proteome</keyword>
<dbReference type="GO" id="GO:0071897">
    <property type="term" value="P:DNA biosynthetic process"/>
    <property type="evidence" value="ECO:0007669"/>
    <property type="project" value="UniProtKB-ARBA"/>
</dbReference>
<dbReference type="InterPro" id="IPR043502">
    <property type="entry name" value="DNA/RNA_pol_sf"/>
</dbReference>
<dbReference type="AlphaFoldDB" id="D7EM24"/>
<evidence type="ECO:0000313" key="3">
    <source>
        <dbReference type="Proteomes" id="UP000007266"/>
    </source>
</evidence>
<evidence type="ECO:0000313" key="2">
    <source>
        <dbReference type="EMBL" id="EFA12534.1"/>
    </source>
</evidence>
<accession>D7EM24</accession>
<dbReference type="CDD" id="cd15489">
    <property type="entry name" value="PHD_SF"/>
    <property type="match status" value="1"/>
</dbReference>
<dbReference type="SUPFAM" id="SSF57903">
    <property type="entry name" value="FYVE/PHD zinc finger"/>
    <property type="match status" value="1"/>
</dbReference>
<protein>
    <recommendedName>
        <fullName evidence="1">Reverse transcriptase domain-containing protein</fullName>
    </recommendedName>
</protein>
<organism evidence="2 3">
    <name type="scientific">Tribolium castaneum</name>
    <name type="common">Red flour beetle</name>
    <dbReference type="NCBI Taxonomy" id="7070"/>
    <lineage>
        <taxon>Eukaryota</taxon>
        <taxon>Metazoa</taxon>
        <taxon>Ecdysozoa</taxon>
        <taxon>Arthropoda</taxon>
        <taxon>Hexapoda</taxon>
        <taxon>Insecta</taxon>
        <taxon>Pterygota</taxon>
        <taxon>Neoptera</taxon>
        <taxon>Endopterygota</taxon>
        <taxon>Coleoptera</taxon>
        <taxon>Polyphaga</taxon>
        <taxon>Cucujiformia</taxon>
        <taxon>Tenebrionidae</taxon>
        <taxon>Tenebrionidae incertae sedis</taxon>
        <taxon>Tribolium</taxon>
    </lineage>
</organism>
<dbReference type="eggNOG" id="KOG1075">
    <property type="taxonomic scope" value="Eukaryota"/>
</dbReference>
<dbReference type="Pfam" id="PF00078">
    <property type="entry name" value="RVT_1"/>
    <property type="match status" value="2"/>
</dbReference>
<dbReference type="STRING" id="7070.D7EM24"/>
<dbReference type="HOGENOM" id="CLU_000680_20_2_1"/>
<feature type="domain" description="Reverse transcriptase" evidence="1">
    <location>
        <begin position="573"/>
        <end position="1047"/>
    </location>
</feature>
<dbReference type="Gene3D" id="3.60.10.10">
    <property type="entry name" value="Endonuclease/exonuclease/phosphatase"/>
    <property type="match status" value="1"/>
</dbReference>
<dbReference type="InParanoid" id="D7EM24"/>
<reference evidence="2 3" key="2">
    <citation type="journal article" date="2010" name="Nucleic Acids Res.">
        <title>BeetleBase in 2010: revisions to provide comprehensive genomic information for Tribolium castaneum.</title>
        <authorList>
            <person name="Kim H.S."/>
            <person name="Murphy T."/>
            <person name="Xia J."/>
            <person name="Caragea D."/>
            <person name="Park Y."/>
            <person name="Beeman R.W."/>
            <person name="Lorenzen M.D."/>
            <person name="Butcher S."/>
            <person name="Manak J.R."/>
            <person name="Brown S.J."/>
        </authorList>
    </citation>
    <scope>GENOME REANNOTATION</scope>
    <source>
        <strain evidence="2 3">Georgia GA2</strain>
    </source>
</reference>
<name>D7EM24_TRICA</name>
<dbReference type="PhylomeDB" id="D7EM24"/>
<dbReference type="PANTHER" id="PTHR19446">
    <property type="entry name" value="REVERSE TRANSCRIPTASES"/>
    <property type="match status" value="1"/>
</dbReference>
<dbReference type="EMBL" id="KQ971350">
    <property type="protein sequence ID" value="EFA12534.1"/>
    <property type="molecule type" value="Genomic_DNA"/>
</dbReference>
<dbReference type="Pfam" id="PF14529">
    <property type="entry name" value="Exo_endo_phos_2"/>
    <property type="match status" value="1"/>
</dbReference>
<dbReference type="InterPro" id="IPR011011">
    <property type="entry name" value="Znf_FYVE_PHD"/>
</dbReference>
<sequence length="1233" mass="140458">MAEFNCCHCFKSVSRDTPIVVCDGCSLNIHCRCLKISENEIAFISQSRSPNIKLFCNRCNVTITAISEIKKLVNDIKTSFDERLSKLESLIINNNTSQAINREEIIAESVNRSARACNVIMYNVKPVANKQDVDVVNDVLEVIDPSLVIGPENVFRVGKTVGDKPRLLKLQFKTQQMARLCLKKKSSLLQHPQFAHITISDDKTPGQLKHLNNLRDELKRRLDVGEKDLTIKYVNHYPNLIIMGDFNFPCIDWSAKNTTGQTIIEKQFSELLLENNLSQIVTEPTRFRSQQRPSLLDLVILSDVNLVSSLNVSNPVGTSDHSKIEIELQIMIYSEPNARIKTTSIVDYTRIDESLLTYDWNGLDSLNAEEQWKHFKSILQTCIPTNSRLFTNRLRKDKPWINQHMLDKIKYKAKLWKKFKRKPTEDNFSAYKRFSNQLKSDLQIARCNYENSILNKPKLFYSHVRKFISSRVSVPLVRNASGLLCSDHTETANTLADSFAATYNLNINNNIPSFMPTSTFSGLSYINFTPDLVKSQLCAIKLNTAPGPDQIPPKLLRTCAASLSGPLAKMMTKSFLQGTLPYEWLQATITPLYKSGDKLDPANYRPVSLTSTCCKIMEKVIVKELLTYMRKNNLIPEHQHGFLPGRSVVTNLLSCTNLWTKMLDTNQPVDIIYLDFSKAFDKVPHNLLLAKLESYGVTGNLLDWIRAFLSNRNYCVKVCVRNASGLLCSDHTETANTLADSFAATYNLNINNNIPSFMPTSTFSGLSYINFTPDLVKSQLCAIKLNTAPGPDQIPPKLLRTCAASLSGPLAKMMTKSFLQGTLPYEWLQATITPLYKSGDKLDPANYRPVSLTSTCCKIMEKVIVKELLTYMRKNNLIPEHQHGFLPGRSVVTNLLSCTNLWTKMLDTNQPVDIIYLDFSKAFDKVPHNLLLAKLESYGVTGNLLDWIRAFLSNRNYCVKVCADLLFSLDSYSAYADDIKLFANPLVTDLQDQLNLIFQWSEKWQIPLNIAKCCVLQCGHNNPKYLYHINGTLLSVKTSTKDLGVIVNDKLGWSEQCLASVGRARKMFYLLKHVFPNPSVSFISKVYITYIRPHLEFAIPVWRPYLLKDIDLLERTQHLVTRWTHCLRQVSYEQRLEILKIPDLRARQNRADAIQIFRLTHGLFPGVTRNFLQIQYHDRLRGHSYKLKKEPFKTTVRKNYLTNRAFDIWNGLPDNVVAAVTVSSFKNQYDTLQ</sequence>
<proteinExistence type="predicted"/>
<dbReference type="PROSITE" id="PS50878">
    <property type="entry name" value="RT_POL"/>
    <property type="match status" value="1"/>
</dbReference>
<dbReference type="InterPro" id="IPR000477">
    <property type="entry name" value="RT_dom"/>
</dbReference>
<dbReference type="PRINTS" id="PR01345">
    <property type="entry name" value="CERVTRCPTASE"/>
</dbReference>
<dbReference type="InterPro" id="IPR005135">
    <property type="entry name" value="Endo/exonuclease/phosphatase"/>
</dbReference>
<dbReference type="CDD" id="cd01650">
    <property type="entry name" value="RT_nLTR_like"/>
    <property type="match status" value="2"/>
</dbReference>
<dbReference type="InterPro" id="IPR036691">
    <property type="entry name" value="Endo/exonu/phosph_ase_sf"/>
</dbReference>
<dbReference type="OMA" id="KWATHIN"/>